<reference evidence="2 3" key="1">
    <citation type="submission" date="2021-03" db="EMBL/GenBank/DDBJ databases">
        <title>Complete genome of Streptomyces formicae strain 1H-GS9 (DSM 100524).</title>
        <authorList>
            <person name="Atanasov K.E."/>
            <person name="Altabella T."/>
            <person name="Ferrer A."/>
        </authorList>
    </citation>
    <scope>NUCLEOTIDE SEQUENCE [LARGE SCALE GENOMIC DNA]</scope>
    <source>
        <strain evidence="2 3">1H-GS9</strain>
    </source>
</reference>
<evidence type="ECO:0000313" key="2">
    <source>
        <dbReference type="EMBL" id="UNM15884.1"/>
    </source>
</evidence>
<name>A0ABY3WTA5_9ACTN</name>
<protein>
    <recommendedName>
        <fullName evidence="4">Secreted protein</fullName>
    </recommendedName>
</protein>
<proteinExistence type="predicted"/>
<evidence type="ECO:0000313" key="3">
    <source>
        <dbReference type="Proteomes" id="UP000828924"/>
    </source>
</evidence>
<evidence type="ECO:0008006" key="4">
    <source>
        <dbReference type="Google" id="ProtNLM"/>
    </source>
</evidence>
<dbReference type="Proteomes" id="UP000828924">
    <property type="component" value="Chromosome"/>
</dbReference>
<feature type="region of interest" description="Disordered" evidence="1">
    <location>
        <begin position="23"/>
        <end position="49"/>
    </location>
</feature>
<gene>
    <name evidence="2" type="ORF">J4032_34385</name>
</gene>
<accession>A0ABY3WTA5</accession>
<organism evidence="2 3">
    <name type="scientific">Streptomyces formicae</name>
    <dbReference type="NCBI Taxonomy" id="1616117"/>
    <lineage>
        <taxon>Bacteria</taxon>
        <taxon>Bacillati</taxon>
        <taxon>Actinomycetota</taxon>
        <taxon>Actinomycetes</taxon>
        <taxon>Kitasatosporales</taxon>
        <taxon>Streptomycetaceae</taxon>
        <taxon>Streptomyces</taxon>
    </lineage>
</organism>
<dbReference type="EMBL" id="CP071872">
    <property type="protein sequence ID" value="UNM15884.1"/>
    <property type="molecule type" value="Genomic_DNA"/>
</dbReference>
<keyword evidence="3" id="KW-1185">Reference proteome</keyword>
<sequence>MKVGDFVVDARDGRIGRVMGREGPYVQLRPPGGGREWDCPPDTLRPAPPGEVLRARVRERNREGRLP</sequence>
<dbReference type="RefSeq" id="WP_242339871.1">
    <property type="nucleotide sequence ID" value="NZ_CP071872.1"/>
</dbReference>
<evidence type="ECO:0000256" key="1">
    <source>
        <dbReference type="SAM" id="MobiDB-lite"/>
    </source>
</evidence>